<name>A0A4R6DNW6_9MICO</name>
<dbReference type="GO" id="GO:0006777">
    <property type="term" value="P:Mo-molybdopterin cofactor biosynthetic process"/>
    <property type="evidence" value="ECO:0007669"/>
    <property type="project" value="UniProtKB-KW"/>
</dbReference>
<comment type="caution">
    <text evidence="4">The sequence shown here is derived from an EMBL/GenBank/DDBJ whole genome shotgun (WGS) entry which is preliminary data.</text>
</comment>
<dbReference type="UniPathway" id="UPA00344"/>
<dbReference type="InterPro" id="IPR008284">
    <property type="entry name" value="MoCF_biosynth_CS"/>
</dbReference>
<dbReference type="SMART" id="SM00852">
    <property type="entry name" value="MoCF_biosynth"/>
    <property type="match status" value="1"/>
</dbReference>
<dbReference type="PANTHER" id="PTHR43764:SF1">
    <property type="entry name" value="MOLYBDOPTERIN MOLYBDOTRANSFERASE"/>
    <property type="match status" value="1"/>
</dbReference>
<comment type="pathway">
    <text evidence="1">Cofactor biosynthesis; molybdopterin biosynthesis.</text>
</comment>
<dbReference type="GO" id="GO:0016779">
    <property type="term" value="F:nucleotidyltransferase activity"/>
    <property type="evidence" value="ECO:0007669"/>
    <property type="project" value="UniProtKB-KW"/>
</dbReference>
<dbReference type="PROSITE" id="PS01078">
    <property type="entry name" value="MOCF_BIOSYNTHESIS_1"/>
    <property type="match status" value="1"/>
</dbReference>
<gene>
    <name evidence="4" type="ORF">EDF64_101487</name>
</gene>
<dbReference type="InterPro" id="IPR051920">
    <property type="entry name" value="MPT_Adenylyltrnsfr/MoaC-Rel"/>
</dbReference>
<dbReference type="Gene3D" id="3.40.980.10">
    <property type="entry name" value="MoaB/Mog-like domain"/>
    <property type="match status" value="1"/>
</dbReference>
<evidence type="ECO:0000256" key="2">
    <source>
        <dbReference type="ARBA" id="ARBA00023150"/>
    </source>
</evidence>
<dbReference type="EMBL" id="SNVW01000001">
    <property type="protein sequence ID" value="TDN46620.1"/>
    <property type="molecule type" value="Genomic_DNA"/>
</dbReference>
<dbReference type="PANTHER" id="PTHR43764">
    <property type="entry name" value="MOLYBDENUM COFACTOR BIOSYNTHESIS"/>
    <property type="match status" value="1"/>
</dbReference>
<dbReference type="STRING" id="2035.RU06_03985"/>
<accession>A0A4R6DNW6</accession>
<keyword evidence="4" id="KW-0808">Transferase</keyword>
<evidence type="ECO:0000313" key="5">
    <source>
        <dbReference type="Proteomes" id="UP000295764"/>
    </source>
</evidence>
<proteinExistence type="predicted"/>
<dbReference type="InterPro" id="IPR001453">
    <property type="entry name" value="MoaB/Mog_dom"/>
</dbReference>
<evidence type="ECO:0000259" key="3">
    <source>
        <dbReference type="SMART" id="SM00852"/>
    </source>
</evidence>
<keyword evidence="2" id="KW-0501">Molybdenum cofactor biosynthesis</keyword>
<feature type="domain" description="MoaB/Mog" evidence="3">
    <location>
        <begin position="21"/>
        <end position="165"/>
    </location>
</feature>
<dbReference type="AlphaFoldDB" id="A0A4R6DNW6"/>
<protein>
    <submittedName>
        <fullName evidence="4">Molybdopterin adenylyltransferase</fullName>
    </submittedName>
</protein>
<dbReference type="Pfam" id="PF00994">
    <property type="entry name" value="MoCF_biosynth"/>
    <property type="match status" value="1"/>
</dbReference>
<keyword evidence="4" id="KW-0548">Nucleotidyltransferase</keyword>
<sequence>MTQQPMAQQPAPSQPTRGRAGIVVVSTQASADPTLDRTGPVIAAWLRDRGFTVGDPVVVADGGPIAETVSAELLGDARVVLTTGGTGVTPTDRTPEAVAPLIDLELPGITEEIRRRGLAGAGPTALLSRGIAGITGGGALLVTLPGSRGGVADGLDVLDGLLDHVLAQVHGEGHAPRSAS</sequence>
<evidence type="ECO:0000256" key="1">
    <source>
        <dbReference type="ARBA" id="ARBA00005046"/>
    </source>
</evidence>
<reference evidence="4 5" key="1">
    <citation type="submission" date="2019-03" db="EMBL/GenBank/DDBJ databases">
        <title>Genomic analyses of the natural microbiome of Caenorhabditis elegans.</title>
        <authorList>
            <person name="Samuel B."/>
        </authorList>
    </citation>
    <scope>NUCLEOTIDE SEQUENCE [LARGE SCALE GENOMIC DNA]</scope>
    <source>
        <strain evidence="4 5">JUb65</strain>
    </source>
</reference>
<evidence type="ECO:0000313" key="4">
    <source>
        <dbReference type="EMBL" id="TDN46620.1"/>
    </source>
</evidence>
<dbReference type="Proteomes" id="UP000295764">
    <property type="component" value="Unassembled WGS sequence"/>
</dbReference>
<dbReference type="SUPFAM" id="SSF53218">
    <property type="entry name" value="Molybdenum cofactor biosynthesis proteins"/>
    <property type="match status" value="1"/>
</dbReference>
<dbReference type="InterPro" id="IPR036425">
    <property type="entry name" value="MoaB/Mog-like_dom_sf"/>
</dbReference>
<organism evidence="4 5">
    <name type="scientific">Curtobacterium flaccumfaciens</name>
    <dbReference type="NCBI Taxonomy" id="2035"/>
    <lineage>
        <taxon>Bacteria</taxon>
        <taxon>Bacillati</taxon>
        <taxon>Actinomycetota</taxon>
        <taxon>Actinomycetes</taxon>
        <taxon>Micrococcales</taxon>
        <taxon>Microbacteriaceae</taxon>
        <taxon>Curtobacterium</taxon>
    </lineage>
</organism>